<feature type="region of interest" description="Disordered" evidence="6">
    <location>
        <begin position="179"/>
        <end position="220"/>
    </location>
</feature>
<feature type="compositionally biased region" description="Low complexity" evidence="6">
    <location>
        <begin position="179"/>
        <end position="190"/>
    </location>
</feature>
<name>A0A1B6M6H2_9HEMI</name>
<accession>A0A1B6M6H2</accession>
<sequence length="238" mass="26987">MQLWRTVWLLSAVLLASVELSLQSKRDYYEVLGVDRDAKPKQIKKAFRTMAAKYHPDKNKDPGAEEKFKEINEAHEVLMDADKRRQYDMFGHNDGTRTAGPTHGTGSGFTFHFDAPDEVLRNFFGQEFAGERPAFHFSQGSGRHHQQQNFFSFNDFFEEDEPGFGEYFRGGDPHRFGSGSSFFGSHYSGGQPQQQPVHQAHWGHAQAQGHAHAHAQGSRCRTVTQRVGNMVTTYTQCS</sequence>
<dbReference type="PRINTS" id="PR00625">
    <property type="entry name" value="JDOMAIN"/>
</dbReference>
<feature type="signal peptide" evidence="7">
    <location>
        <begin position="1"/>
        <end position="23"/>
    </location>
</feature>
<dbReference type="GO" id="GO:0051787">
    <property type="term" value="F:misfolded protein binding"/>
    <property type="evidence" value="ECO:0007669"/>
    <property type="project" value="TreeGrafter"/>
</dbReference>
<dbReference type="InterPro" id="IPR018253">
    <property type="entry name" value="DnaJ_domain_CS"/>
</dbReference>
<dbReference type="AlphaFoldDB" id="A0A1B6M6H2"/>
<evidence type="ECO:0000256" key="3">
    <source>
        <dbReference type="ARBA" id="ARBA00041533"/>
    </source>
</evidence>
<evidence type="ECO:0000256" key="5">
    <source>
        <dbReference type="ARBA" id="ARBA00046365"/>
    </source>
</evidence>
<dbReference type="GO" id="GO:0051087">
    <property type="term" value="F:protein-folding chaperone binding"/>
    <property type="evidence" value="ECO:0007669"/>
    <property type="project" value="TreeGrafter"/>
</dbReference>
<reference evidence="9" key="1">
    <citation type="submission" date="2015-11" db="EMBL/GenBank/DDBJ databases">
        <title>De novo transcriptome assembly of four potential Pierce s Disease insect vectors from Arizona vineyards.</title>
        <authorList>
            <person name="Tassone E.E."/>
        </authorList>
    </citation>
    <scope>NUCLEOTIDE SEQUENCE</scope>
</reference>
<dbReference type="InterPro" id="IPR001623">
    <property type="entry name" value="DnaJ_domain"/>
</dbReference>
<dbReference type="SMART" id="SM00271">
    <property type="entry name" value="DnaJ"/>
    <property type="match status" value="1"/>
</dbReference>
<keyword evidence="7" id="KW-0732">Signal</keyword>
<gene>
    <name evidence="9" type="ORF">g.28118</name>
</gene>
<dbReference type="PANTHER" id="PTHR44360:SF1">
    <property type="entry name" value="DNAJ HOMOLOG SUBFAMILY B MEMBER 9"/>
    <property type="match status" value="1"/>
</dbReference>
<keyword evidence="1" id="KW-0143">Chaperone</keyword>
<dbReference type="Gene3D" id="1.10.287.110">
    <property type="entry name" value="DnaJ domain"/>
    <property type="match status" value="1"/>
</dbReference>
<dbReference type="GO" id="GO:0005783">
    <property type="term" value="C:endoplasmic reticulum"/>
    <property type="evidence" value="ECO:0007669"/>
    <property type="project" value="TreeGrafter"/>
</dbReference>
<dbReference type="PANTHER" id="PTHR44360">
    <property type="entry name" value="DNAJ HOMOLOG SUBFAMILY B MEMBER 9"/>
    <property type="match status" value="1"/>
</dbReference>
<dbReference type="Pfam" id="PF00226">
    <property type="entry name" value="DnaJ"/>
    <property type="match status" value="1"/>
</dbReference>
<comment type="function">
    <text evidence="4">Co-chaperone for Hsp70 protein HSPA5/BiP that acts as a key repressor of the ERN1/IRE1-mediated unfolded protein response (UPR). J domain-containing co-chaperones stimulate the ATPase activity of Hsp70 proteins and are required for efficient substrate recognition by Hsp70 proteins. In the unstressed endoplasmic reticulum, interacts with the luminal region of ERN1/IRE1 and selectively recruits HSPA5/BiP: HSPA5/BiP disrupts the dimerization of the active ERN1/IRE1 luminal region, thereby inactivating ERN1/IRE1. Also involved in endoplasmic reticulum-associated degradation (ERAD) of misfolded proteins. Required for survival of B-cell progenitors and normal antibody production.</text>
</comment>
<feature type="domain" description="J" evidence="8">
    <location>
        <begin position="27"/>
        <end position="91"/>
    </location>
</feature>
<evidence type="ECO:0000256" key="1">
    <source>
        <dbReference type="ARBA" id="ARBA00023186"/>
    </source>
</evidence>
<dbReference type="PROSITE" id="PS00636">
    <property type="entry name" value="DNAJ_1"/>
    <property type="match status" value="1"/>
</dbReference>
<organism evidence="9">
    <name type="scientific">Graphocephala atropunctata</name>
    <dbReference type="NCBI Taxonomy" id="36148"/>
    <lineage>
        <taxon>Eukaryota</taxon>
        <taxon>Metazoa</taxon>
        <taxon>Ecdysozoa</taxon>
        <taxon>Arthropoda</taxon>
        <taxon>Hexapoda</taxon>
        <taxon>Insecta</taxon>
        <taxon>Pterygota</taxon>
        <taxon>Neoptera</taxon>
        <taxon>Paraneoptera</taxon>
        <taxon>Hemiptera</taxon>
        <taxon>Auchenorrhyncha</taxon>
        <taxon>Membracoidea</taxon>
        <taxon>Cicadellidae</taxon>
        <taxon>Cicadellinae</taxon>
        <taxon>Cicadellini</taxon>
        <taxon>Graphocephala</taxon>
    </lineage>
</organism>
<dbReference type="PROSITE" id="PS50076">
    <property type="entry name" value="DNAJ_2"/>
    <property type="match status" value="1"/>
</dbReference>
<evidence type="ECO:0000256" key="4">
    <source>
        <dbReference type="ARBA" id="ARBA00045428"/>
    </source>
</evidence>
<dbReference type="InterPro" id="IPR036869">
    <property type="entry name" value="J_dom_sf"/>
</dbReference>
<dbReference type="GO" id="GO:0036503">
    <property type="term" value="P:ERAD pathway"/>
    <property type="evidence" value="ECO:0007669"/>
    <property type="project" value="TreeGrafter"/>
</dbReference>
<evidence type="ECO:0000259" key="8">
    <source>
        <dbReference type="PROSITE" id="PS50076"/>
    </source>
</evidence>
<dbReference type="SUPFAM" id="SSF46565">
    <property type="entry name" value="Chaperone J-domain"/>
    <property type="match status" value="1"/>
</dbReference>
<evidence type="ECO:0000256" key="7">
    <source>
        <dbReference type="SAM" id="SignalP"/>
    </source>
</evidence>
<feature type="chain" id="PRO_5008587930" description="DnaJ homolog subfamily B member 9" evidence="7">
    <location>
        <begin position="24"/>
        <end position="238"/>
    </location>
</feature>
<feature type="compositionally biased region" description="Low complexity" evidence="6">
    <location>
        <begin position="198"/>
        <end position="217"/>
    </location>
</feature>
<comment type="subunit">
    <text evidence="5">Interacts with HSPA5/BiP; interaction is direct. Interacts with ERN1/IRE1 (via the luminal region). Interacts with DERL1.</text>
</comment>
<dbReference type="InterPro" id="IPR051948">
    <property type="entry name" value="Hsp70_co-chaperone_J-domain"/>
</dbReference>
<dbReference type="CDD" id="cd06257">
    <property type="entry name" value="DnaJ"/>
    <property type="match status" value="1"/>
</dbReference>
<proteinExistence type="predicted"/>
<evidence type="ECO:0000256" key="2">
    <source>
        <dbReference type="ARBA" id="ARBA00040158"/>
    </source>
</evidence>
<protein>
    <recommendedName>
        <fullName evidence="2">DnaJ homolog subfamily B member 9</fullName>
    </recommendedName>
    <alternativeName>
        <fullName evidence="3">Endoplasmic reticulum DNA J domain-containing protein 4</fullName>
    </alternativeName>
</protein>
<dbReference type="EMBL" id="GEBQ01008476">
    <property type="protein sequence ID" value="JAT31501.1"/>
    <property type="molecule type" value="Transcribed_RNA"/>
</dbReference>
<evidence type="ECO:0000256" key="6">
    <source>
        <dbReference type="SAM" id="MobiDB-lite"/>
    </source>
</evidence>
<evidence type="ECO:0000313" key="9">
    <source>
        <dbReference type="EMBL" id="JAT31501.1"/>
    </source>
</evidence>